<gene>
    <name evidence="14" type="ORF">Q4490_03530</name>
</gene>
<keyword evidence="8 14" id="KW-0418">Kinase</keyword>
<dbReference type="InterPro" id="IPR020568">
    <property type="entry name" value="Ribosomal_Su5_D2-typ_SF"/>
</dbReference>
<evidence type="ECO:0000256" key="8">
    <source>
        <dbReference type="ARBA" id="ARBA00022777"/>
    </source>
</evidence>
<evidence type="ECO:0000256" key="9">
    <source>
        <dbReference type="ARBA" id="ARBA00022840"/>
    </source>
</evidence>
<dbReference type="PROSITE" id="PS00627">
    <property type="entry name" value="GHMP_KINASES_ATP"/>
    <property type="match status" value="1"/>
</dbReference>
<dbReference type="GO" id="GO:0019287">
    <property type="term" value="P:isopentenyl diphosphate biosynthetic process, mevalonate pathway"/>
    <property type="evidence" value="ECO:0007669"/>
    <property type="project" value="TreeGrafter"/>
</dbReference>
<dbReference type="Pfam" id="PF00288">
    <property type="entry name" value="GHMP_kinases_N"/>
    <property type="match status" value="1"/>
</dbReference>
<keyword evidence="10" id="KW-0460">Magnesium</keyword>
<comment type="similarity">
    <text evidence="2">Belongs to the GHMP kinase family. Mevalonate kinase subfamily.</text>
</comment>
<dbReference type="PRINTS" id="PR00959">
    <property type="entry name" value="MEVGALKINASE"/>
</dbReference>
<evidence type="ECO:0000256" key="7">
    <source>
        <dbReference type="ARBA" id="ARBA00022741"/>
    </source>
</evidence>
<dbReference type="InterPro" id="IPR006203">
    <property type="entry name" value="GHMP_knse_ATP-bd_CS"/>
</dbReference>
<dbReference type="Proteomes" id="UP001169862">
    <property type="component" value="Unassembled WGS sequence"/>
</dbReference>
<dbReference type="PANTHER" id="PTHR43290">
    <property type="entry name" value="MEVALONATE KINASE"/>
    <property type="match status" value="1"/>
</dbReference>
<evidence type="ECO:0000256" key="11">
    <source>
        <dbReference type="ARBA" id="ARBA00023098"/>
    </source>
</evidence>
<dbReference type="Gene3D" id="3.30.70.890">
    <property type="entry name" value="GHMP kinase, C-terminal domain"/>
    <property type="match status" value="1"/>
</dbReference>
<dbReference type="SUPFAM" id="SSF54211">
    <property type="entry name" value="Ribosomal protein S5 domain 2-like"/>
    <property type="match status" value="1"/>
</dbReference>
<sequence>MQARAPGKVILSGEHSVVYGAPALAVAIKKHTYVSFKPVTESKTINTLFAGISSGMHYPLHALSHLKHKLDNRFEQFLKGDLPVRGIMSQPDDLLVYAMTTLMHHLPVPGRVSSTSYLPMPGRLLSESDLPLGAGMGSSASAIAATLVLFEHLLDKPLTLDQRFEMIRFCERLQHGRGSAIDAATVTYGGLNHIQAGKVASIDQHLGAHWYWIFTGSPTVSTGECVLSVREHFEDDTALWNAFAAITRGFVDCVGDCNASETRNPHIDLIKENHRLLQRIGVVPHSASLLIDAIEADGGAAKISGAGATRGDAGGLVIAYQPDEQAMSQVMSQFPGYTWGAVEQDSQGACYVGD</sequence>
<comment type="caution">
    <text evidence="14">The sequence shown here is derived from an EMBL/GenBank/DDBJ whole genome shotgun (WGS) entry which is preliminary data.</text>
</comment>
<reference evidence="14" key="1">
    <citation type="submission" date="2023-07" db="EMBL/GenBank/DDBJ databases">
        <title>Genome content predicts the carbon catabolic preferences of heterotrophic bacteria.</title>
        <authorList>
            <person name="Gralka M."/>
        </authorList>
    </citation>
    <scope>NUCLEOTIDE SEQUENCE</scope>
    <source>
        <strain evidence="14">I2M16</strain>
    </source>
</reference>
<name>A0AAW7XEL1_9GAMM</name>
<keyword evidence="5" id="KW-0444">Lipid biosynthesis</keyword>
<evidence type="ECO:0000313" key="14">
    <source>
        <dbReference type="EMBL" id="MDO6452627.1"/>
    </source>
</evidence>
<keyword evidence="11" id="KW-0443">Lipid metabolism</keyword>
<evidence type="ECO:0000256" key="4">
    <source>
        <dbReference type="ARBA" id="ARBA00022490"/>
    </source>
</evidence>
<evidence type="ECO:0000313" key="15">
    <source>
        <dbReference type="Proteomes" id="UP001169862"/>
    </source>
</evidence>
<dbReference type="RefSeq" id="WP_303548669.1">
    <property type="nucleotide sequence ID" value="NZ_JAUOPG010000002.1"/>
</dbReference>
<comment type="subcellular location">
    <subcellularLocation>
        <location evidence="1">Cytoplasm</location>
    </subcellularLocation>
</comment>
<comment type="pathway">
    <text evidence="12">Isoprenoid biosynthesis; isopentenyl diphosphate biosynthesis via mevalonate pathway; isopentenyl diphosphate from (R)-mevalonate: step 1/3.</text>
</comment>
<evidence type="ECO:0000256" key="6">
    <source>
        <dbReference type="ARBA" id="ARBA00022679"/>
    </source>
</evidence>
<evidence type="ECO:0000256" key="5">
    <source>
        <dbReference type="ARBA" id="ARBA00022516"/>
    </source>
</evidence>
<keyword evidence="4" id="KW-0963">Cytoplasm</keyword>
<keyword evidence="6" id="KW-0808">Transferase</keyword>
<dbReference type="GO" id="GO:0004496">
    <property type="term" value="F:mevalonate kinase activity"/>
    <property type="evidence" value="ECO:0007669"/>
    <property type="project" value="UniProtKB-EC"/>
</dbReference>
<keyword evidence="9" id="KW-0067">ATP-binding</keyword>
<dbReference type="SUPFAM" id="SSF55060">
    <property type="entry name" value="GHMP Kinase, C-terminal domain"/>
    <property type="match status" value="1"/>
</dbReference>
<dbReference type="AlphaFoldDB" id="A0AAW7XEL1"/>
<dbReference type="InterPro" id="IPR006204">
    <property type="entry name" value="GHMP_kinase_N_dom"/>
</dbReference>
<evidence type="ECO:0000256" key="12">
    <source>
        <dbReference type="ARBA" id="ARBA00029438"/>
    </source>
</evidence>
<feature type="domain" description="GHMP kinase N-terminal" evidence="13">
    <location>
        <begin position="123"/>
        <end position="190"/>
    </location>
</feature>
<evidence type="ECO:0000256" key="10">
    <source>
        <dbReference type="ARBA" id="ARBA00022842"/>
    </source>
</evidence>
<dbReference type="PANTHER" id="PTHR43290:SF2">
    <property type="entry name" value="MEVALONATE KINASE"/>
    <property type="match status" value="1"/>
</dbReference>
<evidence type="ECO:0000256" key="2">
    <source>
        <dbReference type="ARBA" id="ARBA00006495"/>
    </source>
</evidence>
<dbReference type="EC" id="2.7.1.36" evidence="3"/>
<dbReference type="GO" id="GO:0005524">
    <property type="term" value="F:ATP binding"/>
    <property type="evidence" value="ECO:0007669"/>
    <property type="project" value="UniProtKB-KW"/>
</dbReference>
<evidence type="ECO:0000256" key="1">
    <source>
        <dbReference type="ARBA" id="ARBA00004496"/>
    </source>
</evidence>
<dbReference type="InterPro" id="IPR006205">
    <property type="entry name" value="Mev_gal_kin"/>
</dbReference>
<organism evidence="14 15">
    <name type="scientific">Neptunomonas phycophila</name>
    <dbReference type="NCBI Taxonomy" id="1572645"/>
    <lineage>
        <taxon>Bacteria</taxon>
        <taxon>Pseudomonadati</taxon>
        <taxon>Pseudomonadota</taxon>
        <taxon>Gammaproteobacteria</taxon>
        <taxon>Oceanospirillales</taxon>
        <taxon>Oceanospirillaceae</taxon>
        <taxon>Neptunomonas</taxon>
    </lineage>
</organism>
<keyword evidence="7" id="KW-0547">Nucleotide-binding</keyword>
<dbReference type="InterPro" id="IPR014721">
    <property type="entry name" value="Ribsml_uS5_D2-typ_fold_subgr"/>
</dbReference>
<dbReference type="EMBL" id="JAUOPG010000002">
    <property type="protein sequence ID" value="MDO6452627.1"/>
    <property type="molecule type" value="Genomic_DNA"/>
</dbReference>
<proteinExistence type="inferred from homology"/>
<protein>
    <recommendedName>
        <fullName evidence="3">mevalonate kinase</fullName>
        <ecNumber evidence="3">2.7.1.36</ecNumber>
    </recommendedName>
</protein>
<evidence type="ECO:0000256" key="3">
    <source>
        <dbReference type="ARBA" id="ARBA00012103"/>
    </source>
</evidence>
<dbReference type="Gene3D" id="3.30.230.10">
    <property type="match status" value="1"/>
</dbReference>
<accession>A0AAW7XEL1</accession>
<dbReference type="InterPro" id="IPR036554">
    <property type="entry name" value="GHMP_kinase_C_sf"/>
</dbReference>
<evidence type="ECO:0000259" key="13">
    <source>
        <dbReference type="Pfam" id="PF00288"/>
    </source>
</evidence>
<dbReference type="GO" id="GO:0005829">
    <property type="term" value="C:cytosol"/>
    <property type="evidence" value="ECO:0007669"/>
    <property type="project" value="TreeGrafter"/>
</dbReference>